<protein>
    <submittedName>
        <fullName evidence="4">Uncharacterized protein</fullName>
    </submittedName>
</protein>
<feature type="compositionally biased region" description="Polar residues" evidence="2">
    <location>
        <begin position="47"/>
        <end position="59"/>
    </location>
</feature>
<evidence type="ECO:0000313" key="5">
    <source>
        <dbReference type="Proteomes" id="UP001157186"/>
    </source>
</evidence>
<sequence length="280" mass="31188">MEDFVLQLAFSIFPLKASIVSNRVEPEIPSITLDQDQVKSSRRPQGATKTKTQLSPQQEVKQSSSVATTLLLVAILLTLAGGAWYFYQQNLKLQLLVQQSEQRIQSLENQLSATGEEMGESTIALKTKLEAITEKTNKLWDEMDKLWASAWRRNQSEIKELQSTNKKLQTASSNHSQQLKNTASAINDINEKQTSNELNMNALADQINAANNIQDDISKLRAQIDTLEEKSSSRDSQQIEVATTVNQLEMSVTLLVERLAQLEKSAEHQAPSNPPAATQP</sequence>
<gene>
    <name evidence="4" type="ORF">tinsulaeT_01010</name>
</gene>
<keyword evidence="3" id="KW-0812">Transmembrane</keyword>
<organism evidence="4 5">
    <name type="scientific">Thalassotalea insulae</name>
    <dbReference type="NCBI Taxonomy" id="2056778"/>
    <lineage>
        <taxon>Bacteria</taxon>
        <taxon>Pseudomonadati</taxon>
        <taxon>Pseudomonadota</taxon>
        <taxon>Gammaproteobacteria</taxon>
        <taxon>Alteromonadales</taxon>
        <taxon>Colwelliaceae</taxon>
        <taxon>Thalassotalea</taxon>
    </lineage>
</organism>
<evidence type="ECO:0000256" key="3">
    <source>
        <dbReference type="SAM" id="Phobius"/>
    </source>
</evidence>
<name>A0ABQ6GRH5_9GAMM</name>
<evidence type="ECO:0000313" key="4">
    <source>
        <dbReference type="EMBL" id="GLX76761.1"/>
    </source>
</evidence>
<accession>A0ABQ6GRH5</accession>
<keyword evidence="1" id="KW-0175">Coiled coil</keyword>
<feature type="transmembrane region" description="Helical" evidence="3">
    <location>
        <begin position="66"/>
        <end position="87"/>
    </location>
</feature>
<keyword evidence="3" id="KW-1133">Transmembrane helix</keyword>
<proteinExistence type="predicted"/>
<feature type="coiled-coil region" evidence="1">
    <location>
        <begin position="90"/>
        <end position="117"/>
    </location>
</feature>
<dbReference type="EMBL" id="BSST01000001">
    <property type="protein sequence ID" value="GLX76761.1"/>
    <property type="molecule type" value="Genomic_DNA"/>
</dbReference>
<evidence type="ECO:0000256" key="2">
    <source>
        <dbReference type="SAM" id="MobiDB-lite"/>
    </source>
</evidence>
<keyword evidence="5" id="KW-1185">Reference proteome</keyword>
<dbReference type="Proteomes" id="UP001157186">
    <property type="component" value="Unassembled WGS sequence"/>
</dbReference>
<evidence type="ECO:0000256" key="1">
    <source>
        <dbReference type="SAM" id="Coils"/>
    </source>
</evidence>
<feature type="coiled-coil region" evidence="1">
    <location>
        <begin position="203"/>
        <end position="265"/>
    </location>
</feature>
<keyword evidence="3" id="KW-0472">Membrane</keyword>
<comment type="caution">
    <text evidence="4">The sequence shown here is derived from an EMBL/GenBank/DDBJ whole genome shotgun (WGS) entry which is preliminary data.</text>
</comment>
<feature type="region of interest" description="Disordered" evidence="2">
    <location>
        <begin position="34"/>
        <end position="59"/>
    </location>
</feature>
<reference evidence="4 5" key="1">
    <citation type="submission" date="2023-03" db="EMBL/GenBank/DDBJ databases">
        <title>Draft genome sequence of Thalassotalea insulae KCTC 62186T.</title>
        <authorList>
            <person name="Sawabe T."/>
        </authorList>
    </citation>
    <scope>NUCLEOTIDE SEQUENCE [LARGE SCALE GENOMIC DNA]</scope>
    <source>
        <strain evidence="4 5">KCTC 62186</strain>
    </source>
</reference>